<reference evidence="2 3" key="1">
    <citation type="journal article" date="2003" name="Science">
        <title>Genome of Geobacter sulfurreducens: metal reduction in subsurface environments.</title>
        <authorList>
            <person name="Methe B.A."/>
            <person name="Nelson K.E."/>
            <person name="Eisen J.A."/>
            <person name="Paulsen I.T."/>
            <person name="Nelson W."/>
            <person name="Heidelberg J.F."/>
            <person name="Wu D."/>
            <person name="Wu M."/>
            <person name="Ward N."/>
            <person name="Beanan M.J."/>
            <person name="Dodson R.J."/>
            <person name="Madupu R."/>
            <person name="Brinkac L.M."/>
            <person name="Daugherty S.C."/>
            <person name="DeBoy R.T."/>
            <person name="Durkin A.S."/>
            <person name="Gwinn M."/>
            <person name="Kolonay J.F."/>
            <person name="Sullivan S.A."/>
            <person name="Haft D.H."/>
            <person name="Selengut J."/>
            <person name="Davidsen T.M."/>
            <person name="Zafar N."/>
            <person name="White O."/>
            <person name="Tran B."/>
            <person name="Romero C."/>
            <person name="Forberger H.A."/>
            <person name="Weidman J."/>
            <person name="Khouri H."/>
            <person name="Feldblyum T.V."/>
            <person name="Utterback T.R."/>
            <person name="Van Aken S.E."/>
            <person name="Lovley D.R."/>
            <person name="Fraser C.M."/>
        </authorList>
    </citation>
    <scope>NUCLEOTIDE SEQUENCE [LARGE SCALE GENOMIC DNA]</scope>
    <source>
        <strain evidence="3">ATCC 51573 / DSM 12127 / PCA</strain>
    </source>
</reference>
<dbReference type="InParanoid" id="Q74F96"/>
<accession>Q74F96</accession>
<dbReference type="KEGG" id="gsu:GSU0713"/>
<reference evidence="2 3" key="2">
    <citation type="journal article" date="2012" name="BMC Genomics">
        <title>Comparative genomic analysis of Geobacter sulfurreducens KN400, a strain with enhanced capacity for extracellular electron transfer and electricity production.</title>
        <authorList>
            <person name="Butler J.E."/>
            <person name="Young N.D."/>
            <person name="Aklujkar M."/>
            <person name="Lovley D.R."/>
        </authorList>
    </citation>
    <scope>NUCLEOTIDE SEQUENCE [LARGE SCALE GENOMIC DNA]</scope>
    <source>
        <strain evidence="3">ATCC 51573 / DSM 12127 / PCA</strain>
    </source>
</reference>
<dbReference type="Proteomes" id="UP000000577">
    <property type="component" value="Chromosome"/>
</dbReference>
<feature type="transmembrane region" description="Helical" evidence="1">
    <location>
        <begin position="387"/>
        <end position="409"/>
    </location>
</feature>
<organism evidence="2 3">
    <name type="scientific">Geobacter sulfurreducens (strain ATCC 51573 / DSM 12127 / PCA)</name>
    <dbReference type="NCBI Taxonomy" id="243231"/>
    <lineage>
        <taxon>Bacteria</taxon>
        <taxon>Pseudomonadati</taxon>
        <taxon>Thermodesulfobacteriota</taxon>
        <taxon>Desulfuromonadia</taxon>
        <taxon>Geobacterales</taxon>
        <taxon>Geobacteraceae</taxon>
        <taxon>Geobacter</taxon>
    </lineage>
</organism>
<feature type="transmembrane region" description="Helical" evidence="1">
    <location>
        <begin position="27"/>
        <end position="49"/>
    </location>
</feature>
<evidence type="ECO:0000256" key="1">
    <source>
        <dbReference type="SAM" id="Phobius"/>
    </source>
</evidence>
<gene>
    <name evidence="2" type="ordered locus">GSU0713</name>
</gene>
<dbReference type="EMBL" id="AE017180">
    <property type="protein sequence ID" value="AAR34043.1"/>
    <property type="molecule type" value="Genomic_DNA"/>
</dbReference>
<evidence type="ECO:0000313" key="3">
    <source>
        <dbReference type="Proteomes" id="UP000000577"/>
    </source>
</evidence>
<feature type="transmembrane region" description="Helical" evidence="1">
    <location>
        <begin position="353"/>
        <end position="375"/>
    </location>
</feature>
<dbReference type="AlphaFoldDB" id="Q74F96"/>
<feature type="transmembrane region" description="Helical" evidence="1">
    <location>
        <begin position="134"/>
        <end position="156"/>
    </location>
</feature>
<evidence type="ECO:0000313" key="2">
    <source>
        <dbReference type="EMBL" id="AAR34043.1"/>
    </source>
</evidence>
<keyword evidence="3" id="KW-1185">Reference proteome</keyword>
<feature type="transmembrane region" description="Helical" evidence="1">
    <location>
        <begin position="89"/>
        <end position="113"/>
    </location>
</feature>
<keyword evidence="1" id="KW-0812">Transmembrane</keyword>
<keyword evidence="1" id="KW-0472">Membrane</keyword>
<name>Q74F96_GEOSL</name>
<dbReference type="PATRIC" id="fig|243231.5.peg.709"/>
<dbReference type="STRING" id="243231.GSU0713"/>
<dbReference type="RefSeq" id="WP_010941374.1">
    <property type="nucleotide sequence ID" value="NC_002939.5"/>
</dbReference>
<proteinExistence type="predicted"/>
<dbReference type="EnsemblBacteria" id="AAR34043">
    <property type="protein sequence ID" value="AAR34043"/>
    <property type="gene ID" value="GSU0713"/>
</dbReference>
<keyword evidence="1" id="KW-1133">Transmembrane helix</keyword>
<sequence>MHGKTQQPNQTSPRVDLTAILEVLKSVGLVVGGIGGGAILFFWIGNAIIVARLRAYNLYGVVHYTDEYVTEAGFQFFQDIFTFFQDWRLIPFFVILMALLLLTVPVGGGKAANERPAGKGRITRSVSLILRYRINYIIFLTLALSAAFILTSGWFVRKLSSDIVCQERVLADLSKDLGGMVLILLPRKGALERADEFQQRFYEELTFGVEPTLHWMNYALAEISRREGTPLSLEVFQKRFSIREPSPFRSDADFEKSETYVALRNVWLSHALQQRLRERVNLTLQDFRSLLSGHLTSEGDTSSLVLIPANYELAGESMRRLTRLRENISAFFVPGDEDTSRICTSLGSLKPIAFGQFMISYSFWVLIGILVYLLLNSTRLIRLPLWEGGYFVVIFLLFLTVLITLPTAYGRFKFEFKVQRLKDIVFTGEDKGVHPLRKKLDEARQRGAELYILGPTKGREIIIGAFEHPEEADAGSTRIIMLERSAYSYMSVEPVRPEKIPGIIRLLRQQAGTTKHENVALAAERGGDGPP</sequence>
<protein>
    <submittedName>
        <fullName evidence="2">Uncharacterized protein</fullName>
    </submittedName>
</protein>
<dbReference type="HOGENOM" id="CLU_512644_0_0_7"/>